<feature type="transmembrane region" description="Helical" evidence="1">
    <location>
        <begin position="105"/>
        <end position="123"/>
    </location>
</feature>
<feature type="transmembrane region" description="Helical" evidence="1">
    <location>
        <begin position="77"/>
        <end position="99"/>
    </location>
</feature>
<keyword evidence="1" id="KW-0472">Membrane</keyword>
<keyword evidence="3" id="KW-1185">Reference proteome</keyword>
<evidence type="ECO:0008006" key="4">
    <source>
        <dbReference type="Google" id="ProtNLM"/>
    </source>
</evidence>
<keyword evidence="1" id="KW-0812">Transmembrane</keyword>
<protein>
    <recommendedName>
        <fullName evidence="4">EamA domain-containing protein</fullName>
    </recommendedName>
</protein>
<keyword evidence="1" id="KW-1133">Transmembrane helix</keyword>
<sequence>MGVEHYRHELAVLSGLLAASAALWAKSMPAFSVWLVNVISSFDRTTSLISGYLVYLLINLCMWFVFSLALRSSQKCIITLALNLLSNFGFSALFGWIFFDEELTIRWYIGMFLLSSGTIALSFDR</sequence>
<dbReference type="AlphaFoldDB" id="A0A8E0VJ68"/>
<dbReference type="PANTHER" id="PTHR31965:SF1">
    <property type="entry name" value="TRANSMEMBRANE PROTEIN 42"/>
    <property type="match status" value="1"/>
</dbReference>
<evidence type="ECO:0000256" key="1">
    <source>
        <dbReference type="SAM" id="Phobius"/>
    </source>
</evidence>
<reference evidence="2" key="1">
    <citation type="submission" date="2019-05" db="EMBL/GenBank/DDBJ databases">
        <title>Annotation for the trematode Fasciolopsis buski.</title>
        <authorList>
            <person name="Choi Y.-J."/>
        </authorList>
    </citation>
    <scope>NUCLEOTIDE SEQUENCE</scope>
    <source>
        <strain evidence="2">HT</strain>
        <tissue evidence="2">Whole worm</tissue>
    </source>
</reference>
<name>A0A8E0VJ68_9TREM</name>
<organism evidence="2 3">
    <name type="scientific">Fasciolopsis buskii</name>
    <dbReference type="NCBI Taxonomy" id="27845"/>
    <lineage>
        <taxon>Eukaryota</taxon>
        <taxon>Metazoa</taxon>
        <taxon>Spiralia</taxon>
        <taxon>Lophotrochozoa</taxon>
        <taxon>Platyhelminthes</taxon>
        <taxon>Trematoda</taxon>
        <taxon>Digenea</taxon>
        <taxon>Plagiorchiida</taxon>
        <taxon>Echinostomata</taxon>
        <taxon>Echinostomatoidea</taxon>
        <taxon>Fasciolidae</taxon>
        <taxon>Fasciolopsis</taxon>
    </lineage>
</organism>
<dbReference type="OrthoDB" id="5854584at2759"/>
<dbReference type="Proteomes" id="UP000728185">
    <property type="component" value="Unassembled WGS sequence"/>
</dbReference>
<dbReference type="InterPro" id="IPR039632">
    <property type="entry name" value="TMEM42"/>
</dbReference>
<evidence type="ECO:0000313" key="2">
    <source>
        <dbReference type="EMBL" id="KAA0196676.1"/>
    </source>
</evidence>
<evidence type="ECO:0000313" key="3">
    <source>
        <dbReference type="Proteomes" id="UP000728185"/>
    </source>
</evidence>
<proteinExistence type="predicted"/>
<dbReference type="PANTHER" id="PTHR31965">
    <property type="entry name" value="TRANSMEMBRANE PROTEIN 42"/>
    <property type="match status" value="1"/>
</dbReference>
<feature type="transmembrane region" description="Helical" evidence="1">
    <location>
        <begin position="49"/>
        <end position="70"/>
    </location>
</feature>
<accession>A0A8E0VJ68</accession>
<comment type="caution">
    <text evidence="2">The sequence shown here is derived from an EMBL/GenBank/DDBJ whole genome shotgun (WGS) entry which is preliminary data.</text>
</comment>
<gene>
    <name evidence="2" type="ORF">FBUS_03477</name>
</gene>
<dbReference type="EMBL" id="LUCM01002880">
    <property type="protein sequence ID" value="KAA0196676.1"/>
    <property type="molecule type" value="Genomic_DNA"/>
</dbReference>